<dbReference type="EMBL" id="JAPDRK010000020">
    <property type="protein sequence ID" value="KAJ9604016.1"/>
    <property type="molecule type" value="Genomic_DNA"/>
</dbReference>
<feature type="region of interest" description="Disordered" evidence="1">
    <location>
        <begin position="207"/>
        <end position="276"/>
    </location>
</feature>
<accession>A0AA38WZH5</accession>
<feature type="region of interest" description="Disordered" evidence="1">
    <location>
        <begin position="1"/>
        <end position="25"/>
    </location>
</feature>
<feature type="compositionally biased region" description="Polar residues" evidence="1">
    <location>
        <begin position="132"/>
        <end position="156"/>
    </location>
</feature>
<name>A0AA38WZH5_9EURO</name>
<sequence>MAHPSRDSTKVNDSPIGSVNGGNRRAVQSLNIIKEDTVNQDRAGLQGDAISPGVICVDLTDDEPEVATPSEIDTTGRETGVAAGENEAAALNTTERPSVSDTIEVIRVKVKVEESDRIPSPEKDNDLGEGPNSRSSPTASFGYSSLLDTEPLSDSVTRPGDSEPRQHGQERTTLLQSFGTRAELSPLKRRFADASISESHLSTMSRIEAGYAAGPQQSKSKRPKTSGEQTAGYPRGSTFDHPQANTVNLPKHKTKKSPNKVKIDQPKSSNSDEWTPMNKRQTLDLLRAYASKFATIAKQEILGHQNPAPEDTLGTQDLAPEDTLGQKSPAQLAKKAMCDKWQAIADEFRKSDPRITTVEQLHRVFQKEINSVVEEPIRNALQLRLNAHISAAAHWWPRLCEDRKLWNFLKREAFLKRVCGEVKAGKFVAAEHKKYLSEPDWLSQETAKTA</sequence>
<organism evidence="2 3">
    <name type="scientific">Cladophialophora chaetospira</name>
    <dbReference type="NCBI Taxonomy" id="386627"/>
    <lineage>
        <taxon>Eukaryota</taxon>
        <taxon>Fungi</taxon>
        <taxon>Dikarya</taxon>
        <taxon>Ascomycota</taxon>
        <taxon>Pezizomycotina</taxon>
        <taxon>Eurotiomycetes</taxon>
        <taxon>Chaetothyriomycetidae</taxon>
        <taxon>Chaetothyriales</taxon>
        <taxon>Herpotrichiellaceae</taxon>
        <taxon>Cladophialophora</taxon>
    </lineage>
</organism>
<feature type="compositionally biased region" description="Basic and acidic residues" evidence="1">
    <location>
        <begin position="160"/>
        <end position="170"/>
    </location>
</feature>
<keyword evidence="3" id="KW-1185">Reference proteome</keyword>
<feature type="compositionally biased region" description="Basic and acidic residues" evidence="1">
    <location>
        <begin position="1"/>
        <end position="10"/>
    </location>
</feature>
<evidence type="ECO:0000313" key="3">
    <source>
        <dbReference type="Proteomes" id="UP001172673"/>
    </source>
</evidence>
<feature type="compositionally biased region" description="Basic and acidic residues" evidence="1">
    <location>
        <begin position="104"/>
        <end position="126"/>
    </location>
</feature>
<proteinExistence type="predicted"/>
<feature type="region of interest" description="Disordered" evidence="1">
    <location>
        <begin position="62"/>
        <end position="187"/>
    </location>
</feature>
<dbReference type="AlphaFoldDB" id="A0AA38WZH5"/>
<gene>
    <name evidence="2" type="ORF">H2200_011538</name>
</gene>
<reference evidence="2" key="1">
    <citation type="submission" date="2022-10" db="EMBL/GenBank/DDBJ databases">
        <title>Culturing micro-colonial fungi from biological soil crusts in the Mojave desert and describing Neophaeococcomyces mojavensis, and introducing the new genera and species Taxawa tesnikishii.</title>
        <authorList>
            <person name="Kurbessoian T."/>
            <person name="Stajich J.E."/>
        </authorList>
    </citation>
    <scope>NUCLEOTIDE SEQUENCE</scope>
    <source>
        <strain evidence="2">TK_41</strain>
    </source>
</reference>
<comment type="caution">
    <text evidence="2">The sequence shown here is derived from an EMBL/GenBank/DDBJ whole genome shotgun (WGS) entry which is preliminary data.</text>
</comment>
<protein>
    <submittedName>
        <fullName evidence="2">Uncharacterized protein</fullName>
    </submittedName>
</protein>
<feature type="compositionally biased region" description="Basic residues" evidence="1">
    <location>
        <begin position="250"/>
        <end position="259"/>
    </location>
</feature>
<evidence type="ECO:0000313" key="2">
    <source>
        <dbReference type="EMBL" id="KAJ9604016.1"/>
    </source>
</evidence>
<dbReference type="Proteomes" id="UP001172673">
    <property type="component" value="Unassembled WGS sequence"/>
</dbReference>
<feature type="compositionally biased region" description="Polar residues" evidence="1">
    <location>
        <begin position="91"/>
        <end position="101"/>
    </location>
</feature>
<evidence type="ECO:0000256" key="1">
    <source>
        <dbReference type="SAM" id="MobiDB-lite"/>
    </source>
</evidence>